<organism evidence="3 4">
    <name type="scientific">Arachis hypogaea</name>
    <name type="common">Peanut</name>
    <dbReference type="NCBI Taxonomy" id="3818"/>
    <lineage>
        <taxon>Eukaryota</taxon>
        <taxon>Viridiplantae</taxon>
        <taxon>Streptophyta</taxon>
        <taxon>Embryophyta</taxon>
        <taxon>Tracheophyta</taxon>
        <taxon>Spermatophyta</taxon>
        <taxon>Magnoliopsida</taxon>
        <taxon>eudicotyledons</taxon>
        <taxon>Gunneridae</taxon>
        <taxon>Pentapetalae</taxon>
        <taxon>rosids</taxon>
        <taxon>fabids</taxon>
        <taxon>Fabales</taxon>
        <taxon>Fabaceae</taxon>
        <taxon>Papilionoideae</taxon>
        <taxon>50 kb inversion clade</taxon>
        <taxon>dalbergioids sensu lato</taxon>
        <taxon>Dalbergieae</taxon>
        <taxon>Pterocarpus clade</taxon>
        <taxon>Arachis</taxon>
    </lineage>
</organism>
<evidence type="ECO:0000256" key="1">
    <source>
        <dbReference type="SAM" id="MobiDB-lite"/>
    </source>
</evidence>
<dbReference type="AlphaFoldDB" id="A0A444XPN4"/>
<keyword evidence="4" id="KW-1185">Reference proteome</keyword>
<dbReference type="Pfam" id="PF10536">
    <property type="entry name" value="PMD"/>
    <property type="match status" value="1"/>
</dbReference>
<name>A0A444XPN4_ARAHY</name>
<evidence type="ECO:0000259" key="2">
    <source>
        <dbReference type="Pfam" id="PF10536"/>
    </source>
</evidence>
<comment type="caution">
    <text evidence="3">The sequence shown here is derived from an EMBL/GenBank/DDBJ whole genome shotgun (WGS) entry which is preliminary data.</text>
</comment>
<proteinExistence type="predicted"/>
<dbReference type="Proteomes" id="UP000289738">
    <property type="component" value="Chromosome B09"/>
</dbReference>
<gene>
    <name evidence="3" type="ORF">Ahy_B09g097648</name>
</gene>
<reference evidence="3 4" key="1">
    <citation type="submission" date="2019-01" db="EMBL/GenBank/DDBJ databases">
        <title>Sequencing of cultivated peanut Arachis hypogaea provides insights into genome evolution and oil improvement.</title>
        <authorList>
            <person name="Chen X."/>
        </authorList>
    </citation>
    <scope>NUCLEOTIDE SEQUENCE [LARGE SCALE GENOMIC DNA]</scope>
    <source>
        <strain evidence="4">cv. Fuhuasheng</strain>
        <tissue evidence="3">Leaves</tissue>
    </source>
</reference>
<evidence type="ECO:0000313" key="3">
    <source>
        <dbReference type="EMBL" id="RYQ91663.1"/>
    </source>
</evidence>
<dbReference type="InterPro" id="IPR019557">
    <property type="entry name" value="AminoTfrase-like_pln_mobile"/>
</dbReference>
<dbReference type="InterPro" id="IPR044824">
    <property type="entry name" value="MAIN-like"/>
</dbReference>
<feature type="compositionally biased region" description="Pro residues" evidence="1">
    <location>
        <begin position="321"/>
        <end position="339"/>
    </location>
</feature>
<feature type="region of interest" description="Disordered" evidence="1">
    <location>
        <begin position="457"/>
        <end position="521"/>
    </location>
</feature>
<dbReference type="PANTHER" id="PTHR46033">
    <property type="entry name" value="PROTEIN MAIN-LIKE 2"/>
    <property type="match status" value="1"/>
</dbReference>
<dbReference type="STRING" id="3818.A0A444XPN4"/>
<feature type="region of interest" description="Disordered" evidence="1">
    <location>
        <begin position="310"/>
        <end position="347"/>
    </location>
</feature>
<dbReference type="EMBL" id="SDMP01000019">
    <property type="protein sequence ID" value="RYQ91663.1"/>
    <property type="molecule type" value="Genomic_DNA"/>
</dbReference>
<protein>
    <recommendedName>
        <fullName evidence="2">Aminotransferase-like plant mobile domain-containing protein</fullName>
    </recommendedName>
</protein>
<evidence type="ECO:0000313" key="4">
    <source>
        <dbReference type="Proteomes" id="UP000289738"/>
    </source>
</evidence>
<sequence>MEREFVLDGVMERSRALHAYGVSSHRNWTEQQGNRMLTCDHPVAPDLRIVERWHPDTHTFHFLIGECAVTLEDVAMIFGLPTDGLSVTGMTLSSFEALEAECLHQFWVALRKSDCRGSGIKLTWLRDLKERLQLIDENSLQVYVKCHIMLLIGMILFGDKSGASAYWKFLPLLSDFASIGQYSWRSACLAYLYKSLCRASRFDCKKIDGLLTLLLCWAWIRLPYLAPVPREPRSFPLANRKALDDLQEGQFFWVAYSVDRVDPDIISADIYMHSVIWSATVPLVSFECIEWDATDSHESFILGDAVEKQVMDDENEEQEPQSPPPPPPPPPPLPPPLPEEQPNSTSQYVPQIQFPTSFPIHQPQFDSGERGSFSQLLGFMASDAGQAQYSHHLDFMAGRYSFDARYPFYTYSGASGGFVSVDSSRSEGGRGVLNSQNLSHVSMTLIEENANIFEHETDEYLVDEPDDEGDEEDEEEEEDEDMDQDEESRNDAGETCTPDETGKGYNLRIDPPRRSASRYTPSVFKKAAKKCKNIVDFGKWIARK</sequence>
<feature type="compositionally biased region" description="Acidic residues" evidence="1">
    <location>
        <begin position="457"/>
        <end position="486"/>
    </location>
</feature>
<dbReference type="GO" id="GO:0010073">
    <property type="term" value="P:meristem maintenance"/>
    <property type="evidence" value="ECO:0007669"/>
    <property type="project" value="InterPro"/>
</dbReference>
<dbReference type="PANTHER" id="PTHR46033:SF8">
    <property type="entry name" value="PROTEIN MAINTENANCE OF MERISTEMS-LIKE"/>
    <property type="match status" value="1"/>
</dbReference>
<feature type="domain" description="Aminotransferase-like plant mobile" evidence="2">
    <location>
        <begin position="48"/>
        <end position="291"/>
    </location>
</feature>
<accession>A0A444XPN4</accession>